<dbReference type="InterPro" id="IPR012479">
    <property type="entry name" value="SAP30BP"/>
</dbReference>
<feature type="compositionally biased region" description="Basic and acidic residues" evidence="1">
    <location>
        <begin position="356"/>
        <end position="369"/>
    </location>
</feature>
<dbReference type="PANTHER" id="PTHR13464:SF0">
    <property type="entry name" value="SAP30-BINDING PROTEIN"/>
    <property type="match status" value="1"/>
</dbReference>
<feature type="region of interest" description="Disordered" evidence="1">
    <location>
        <begin position="1"/>
        <end position="222"/>
    </location>
</feature>
<feature type="compositionally biased region" description="Acidic residues" evidence="1">
    <location>
        <begin position="11"/>
        <end position="20"/>
    </location>
</feature>
<protein>
    <submittedName>
        <fullName evidence="2">SAP30-binding protein-like</fullName>
    </submittedName>
</protein>
<dbReference type="GO" id="GO:0006355">
    <property type="term" value="P:regulation of DNA-templated transcription"/>
    <property type="evidence" value="ECO:0007669"/>
    <property type="project" value="InterPro"/>
</dbReference>
<feature type="region of interest" description="Disordered" evidence="1">
    <location>
        <begin position="345"/>
        <end position="372"/>
    </location>
</feature>
<feature type="compositionally biased region" description="Low complexity" evidence="1">
    <location>
        <begin position="201"/>
        <end position="221"/>
    </location>
</feature>
<dbReference type="GO" id="GO:0005634">
    <property type="term" value="C:nucleus"/>
    <property type="evidence" value="ECO:0007669"/>
    <property type="project" value="TreeGrafter"/>
</dbReference>
<sequence>MSLGQITADYADSDPEDESVESPVKLMKLKLVNEKPRQAPPPPLISPLGSPSDNPKEFGRARKSSKDDSTGKKPIIKEDPPKADPTTGLSGVIIDDDEEEQEPTRDRRATDNKASPRRNSRLDEVRGSAGRDTGSGGGGTPSSTASSNKNTPVKKVSRLVSYYNEEDDMDDSAGSGDEPDEVLHSEPMDTGTDGEDSSSQHLSGGSRGPSHSSSPRLSTTGVVITSSGGIKVNGITLPSAPIGKKCSQTLQDKISRAVAGVKGGAKDYNTLLDKKEFRNPSIYEKLVDHLRLDENGTNYPVALYDPHCWGKESYYEELARVQKEEMEKREKERKERTKVDFISGMKKSAGGTGVEEETKKRKSRFDAGRPEINTVGTISKPVGLVSTLPSSVVPSTTAAAAAAAAAKTTIDAFGSLKKLKT</sequence>
<evidence type="ECO:0000313" key="2">
    <source>
        <dbReference type="EMBL" id="LAC26476.1"/>
    </source>
</evidence>
<organism evidence="2">
    <name type="scientific">Hirondellea gigas</name>
    <dbReference type="NCBI Taxonomy" id="1518452"/>
    <lineage>
        <taxon>Eukaryota</taxon>
        <taxon>Metazoa</taxon>
        <taxon>Ecdysozoa</taxon>
        <taxon>Arthropoda</taxon>
        <taxon>Crustacea</taxon>
        <taxon>Multicrustacea</taxon>
        <taxon>Malacostraca</taxon>
        <taxon>Eumalacostraca</taxon>
        <taxon>Peracarida</taxon>
        <taxon>Amphipoda</taxon>
        <taxon>Amphilochidea</taxon>
        <taxon>Lysianassida</taxon>
        <taxon>Lysianassidira</taxon>
        <taxon>Lysianassoidea</taxon>
        <taxon>Lysianassidae</taxon>
        <taxon>Hirondellea</taxon>
    </lineage>
</organism>
<feature type="compositionally biased region" description="Basic and acidic residues" evidence="1">
    <location>
        <begin position="102"/>
        <end position="111"/>
    </location>
</feature>
<accession>A0A6A7G6J2</accession>
<dbReference type="Pfam" id="PF07818">
    <property type="entry name" value="HCNGP"/>
    <property type="match status" value="1"/>
</dbReference>
<evidence type="ECO:0000256" key="1">
    <source>
        <dbReference type="SAM" id="MobiDB-lite"/>
    </source>
</evidence>
<dbReference type="AlphaFoldDB" id="A0A6A7G6J2"/>
<feature type="compositionally biased region" description="Basic and acidic residues" evidence="1">
    <location>
        <begin position="54"/>
        <end position="82"/>
    </location>
</feature>
<dbReference type="PANTHER" id="PTHR13464">
    <property type="entry name" value="TRANSCRIPTIONAL REGULATOR PROTEIN HCNGP"/>
    <property type="match status" value="1"/>
</dbReference>
<dbReference type="EMBL" id="IACT01007358">
    <property type="protein sequence ID" value="LAC26476.1"/>
    <property type="molecule type" value="mRNA"/>
</dbReference>
<name>A0A6A7G6J2_9CRUS</name>
<proteinExistence type="evidence at transcript level"/>
<reference evidence="2" key="1">
    <citation type="submission" date="2017-11" db="EMBL/GenBank/DDBJ databases">
        <title>The sensing device of the deep-sea amphipod.</title>
        <authorList>
            <person name="Kobayashi H."/>
            <person name="Nagahama T."/>
            <person name="Arai W."/>
            <person name="Sasagawa Y."/>
            <person name="Umeda M."/>
            <person name="Hayashi T."/>
            <person name="Nikaido I."/>
            <person name="Watanabe H."/>
            <person name="Oguri K."/>
            <person name="Kitazato H."/>
            <person name="Fujioka K."/>
            <person name="Kido Y."/>
            <person name="Takami H."/>
        </authorList>
    </citation>
    <scope>NUCLEOTIDE SEQUENCE</scope>
    <source>
        <tissue evidence="2">Whole body</tissue>
    </source>
</reference>